<evidence type="ECO:0000256" key="1">
    <source>
        <dbReference type="SAM" id="SignalP"/>
    </source>
</evidence>
<gene>
    <name evidence="2" type="ORF">GXN76_04705</name>
</gene>
<organism evidence="2 3">
    <name type="scientific">Kroppenstedtia pulmonis</name>
    <dbReference type="NCBI Taxonomy" id="1380685"/>
    <lineage>
        <taxon>Bacteria</taxon>
        <taxon>Bacillati</taxon>
        <taxon>Bacillota</taxon>
        <taxon>Bacilli</taxon>
        <taxon>Bacillales</taxon>
        <taxon>Thermoactinomycetaceae</taxon>
        <taxon>Kroppenstedtia</taxon>
    </lineage>
</organism>
<dbReference type="EMBL" id="CP048104">
    <property type="protein sequence ID" value="QKG83845.1"/>
    <property type="molecule type" value="Genomic_DNA"/>
</dbReference>
<keyword evidence="3" id="KW-1185">Reference proteome</keyword>
<keyword evidence="1" id="KW-0732">Signal</keyword>
<reference evidence="2 3" key="1">
    <citation type="submission" date="2020-01" db="EMBL/GenBank/DDBJ databases">
        <authorList>
            <person name="Gulvik C.A."/>
            <person name="Batra D.G."/>
        </authorList>
    </citation>
    <scope>NUCLEOTIDE SEQUENCE [LARGE SCALE GENOMIC DNA]</scope>
    <source>
        <strain evidence="2 3">W9323</strain>
    </source>
</reference>
<proteinExistence type="predicted"/>
<sequence>MGTYRVSLTIITTILFCIAAVMMSPASAFAWEKNYSLPAKGHIGVGSFKTSKPKMKIVVTTSSCTWGWTTWQLQKK</sequence>
<feature type="chain" id="PRO_5028847429" evidence="1">
    <location>
        <begin position="31"/>
        <end position="76"/>
    </location>
</feature>
<dbReference type="AlphaFoldDB" id="A0A7D3Y405"/>
<evidence type="ECO:0000313" key="3">
    <source>
        <dbReference type="Proteomes" id="UP000503088"/>
    </source>
</evidence>
<feature type="signal peptide" evidence="1">
    <location>
        <begin position="1"/>
        <end position="30"/>
    </location>
</feature>
<name>A0A7D3Y405_9BACL</name>
<accession>A0A7D3Y405</accession>
<dbReference type="KEGG" id="kpul:GXN76_04705"/>
<dbReference type="RefSeq" id="WP_173220968.1">
    <property type="nucleotide sequence ID" value="NZ_CP048104.1"/>
</dbReference>
<protein>
    <submittedName>
        <fullName evidence="2">Uncharacterized protein</fullName>
    </submittedName>
</protein>
<evidence type="ECO:0000313" key="2">
    <source>
        <dbReference type="EMBL" id="QKG83845.1"/>
    </source>
</evidence>
<dbReference type="Proteomes" id="UP000503088">
    <property type="component" value="Chromosome"/>
</dbReference>